<evidence type="ECO:0000313" key="4">
    <source>
        <dbReference type="Proteomes" id="UP000432715"/>
    </source>
</evidence>
<sequence>MNFESIIIFVIIGILSSIFNKSKQQQRRKPRQQQNTRLNPTKEPTRSNSTTVKKHLGLEDMLKDLHKDINTVFGEYKDTQEAKKTVKAKKTKVVNEARIQPELETYEEDTRSLKETKYTVEDSVANPPNEIGSVYEKEIGDPQIDLSLNESSLVKGIIMSEILGKPKSMQNR</sequence>
<keyword evidence="4" id="KW-1185">Reference proteome</keyword>
<dbReference type="EMBL" id="WBZC01000021">
    <property type="protein sequence ID" value="KAB3535350.1"/>
    <property type="molecule type" value="Genomic_DNA"/>
</dbReference>
<accession>A0A6I0FC76</accession>
<name>A0A6I0FC76_9FIRM</name>
<feature type="region of interest" description="Disordered" evidence="1">
    <location>
        <begin position="23"/>
        <end position="51"/>
    </location>
</feature>
<gene>
    <name evidence="3" type="ORF">F8154_06690</name>
</gene>
<dbReference type="Proteomes" id="UP000432715">
    <property type="component" value="Unassembled WGS sequence"/>
</dbReference>
<dbReference type="OrthoDB" id="1958145at2"/>
<protein>
    <submittedName>
        <fullName evidence="3">Uncharacterized protein</fullName>
    </submittedName>
</protein>
<evidence type="ECO:0000313" key="3">
    <source>
        <dbReference type="EMBL" id="KAB3535350.1"/>
    </source>
</evidence>
<reference evidence="3 4" key="1">
    <citation type="submission" date="2019-10" db="EMBL/GenBank/DDBJ databases">
        <title>Alkaliphilus serpentinus sp. nov. and Alkaliphilus pronyensis sp. nov., two novel anaerobic alkaliphilic species isolated from the serpentinized-hosted hydrothermal field of the Prony Bay (New Caledonia).</title>
        <authorList>
            <person name="Postec A."/>
        </authorList>
    </citation>
    <scope>NUCLEOTIDE SEQUENCE [LARGE SCALE GENOMIC DNA]</scope>
    <source>
        <strain evidence="3 4">LacV</strain>
    </source>
</reference>
<evidence type="ECO:0000256" key="1">
    <source>
        <dbReference type="SAM" id="MobiDB-lite"/>
    </source>
</evidence>
<organism evidence="3 4">
    <name type="scientific">Alkaliphilus pronyensis</name>
    <dbReference type="NCBI Taxonomy" id="1482732"/>
    <lineage>
        <taxon>Bacteria</taxon>
        <taxon>Bacillati</taxon>
        <taxon>Bacillota</taxon>
        <taxon>Clostridia</taxon>
        <taxon>Peptostreptococcales</taxon>
        <taxon>Natronincolaceae</taxon>
        <taxon>Alkaliphilus</taxon>
    </lineage>
</organism>
<dbReference type="AlphaFoldDB" id="A0A6I0FC76"/>
<keyword evidence="2" id="KW-0472">Membrane</keyword>
<keyword evidence="2" id="KW-0812">Transmembrane</keyword>
<proteinExistence type="predicted"/>
<dbReference type="RefSeq" id="WP_151860834.1">
    <property type="nucleotide sequence ID" value="NZ_WBZC01000021.1"/>
</dbReference>
<keyword evidence="2" id="KW-1133">Transmembrane helix</keyword>
<feature type="transmembrane region" description="Helical" evidence="2">
    <location>
        <begin position="6"/>
        <end position="22"/>
    </location>
</feature>
<comment type="caution">
    <text evidence="3">The sequence shown here is derived from an EMBL/GenBank/DDBJ whole genome shotgun (WGS) entry which is preliminary data.</text>
</comment>
<evidence type="ECO:0000256" key="2">
    <source>
        <dbReference type="SAM" id="Phobius"/>
    </source>
</evidence>